<name>A0A0G0Y3T4_9BACT</name>
<comment type="caution">
    <text evidence="2">The sequence shown here is derived from an EMBL/GenBank/DDBJ whole genome shotgun (WGS) entry which is preliminary data.</text>
</comment>
<dbReference type="InterPro" id="IPR000871">
    <property type="entry name" value="Beta-lactam_class-A"/>
</dbReference>
<dbReference type="GO" id="GO:0030655">
    <property type="term" value="P:beta-lactam antibiotic catabolic process"/>
    <property type="evidence" value="ECO:0007669"/>
    <property type="project" value="InterPro"/>
</dbReference>
<dbReference type="AlphaFoldDB" id="A0A0G0Y3T4"/>
<dbReference type="InterPro" id="IPR012338">
    <property type="entry name" value="Beta-lactam/transpept-like"/>
</dbReference>
<evidence type="ECO:0000313" key="2">
    <source>
        <dbReference type="EMBL" id="KKS04096.1"/>
    </source>
</evidence>
<feature type="domain" description="Beta-lactamase class A catalytic" evidence="1">
    <location>
        <begin position="73"/>
        <end position="289"/>
    </location>
</feature>
<proteinExistence type="predicted"/>
<evidence type="ECO:0000259" key="1">
    <source>
        <dbReference type="Pfam" id="PF13354"/>
    </source>
</evidence>
<protein>
    <submittedName>
        <fullName evidence="2">Beta-lactamase</fullName>
    </submittedName>
</protein>
<dbReference type="PANTHER" id="PTHR35333">
    <property type="entry name" value="BETA-LACTAMASE"/>
    <property type="match status" value="1"/>
</dbReference>
<dbReference type="GO" id="GO:0046677">
    <property type="term" value="P:response to antibiotic"/>
    <property type="evidence" value="ECO:0007669"/>
    <property type="project" value="InterPro"/>
</dbReference>
<dbReference type="Gene3D" id="3.40.710.10">
    <property type="entry name" value="DD-peptidase/beta-lactamase superfamily"/>
    <property type="match status" value="1"/>
</dbReference>
<organism evidence="2 3">
    <name type="scientific">Candidatus Curtissbacteria bacterium GW2011_GWA2_41_24</name>
    <dbReference type="NCBI Taxonomy" id="1618411"/>
    <lineage>
        <taxon>Bacteria</taxon>
        <taxon>Candidatus Curtissiibacteriota</taxon>
    </lineage>
</organism>
<dbReference type="PANTHER" id="PTHR35333:SF3">
    <property type="entry name" value="BETA-LACTAMASE-TYPE TRANSPEPTIDASE FOLD CONTAINING PROTEIN"/>
    <property type="match status" value="1"/>
</dbReference>
<dbReference type="SUPFAM" id="SSF56601">
    <property type="entry name" value="beta-lactamase/transpeptidase-like"/>
    <property type="match status" value="1"/>
</dbReference>
<reference evidence="2 3" key="1">
    <citation type="journal article" date="2015" name="Nature">
        <title>rRNA introns, odd ribosomes, and small enigmatic genomes across a large radiation of phyla.</title>
        <authorList>
            <person name="Brown C.T."/>
            <person name="Hug L.A."/>
            <person name="Thomas B.C."/>
            <person name="Sharon I."/>
            <person name="Castelle C.J."/>
            <person name="Singh A."/>
            <person name="Wilkins M.J."/>
            <person name="Williams K.H."/>
            <person name="Banfield J.F."/>
        </authorList>
    </citation>
    <scope>NUCLEOTIDE SEQUENCE [LARGE SCALE GENOMIC DNA]</scope>
</reference>
<sequence>MLAKIPKFITVPALLLILLFVSYVLSNIGSGKSSFENFFLGSQNLFKESTPQEDPVDQLLENSAKNFDGNYAIYIKNLKTGNLSEVNPDEKFTSASLYKLAVMYKAYDSLVKKEISMDETLSGNSADLDNVLTGVQDDTDLGNQQAASFDNQNQTIAYPVSEALRLMITISDNYSALLLAQKLGWQNIDQLMEKEGFLGIDLIGPDDPTVTARALGNLLEKIYRNQAVNPQSSSEMEQLLFDQKINDRIPKYLPQDIKVGHKTGELDGIRHDAGIVLGKKSHYIFVFLTDSLQPLDAAEKIAILSKQIFDLLEKD</sequence>
<evidence type="ECO:0000313" key="3">
    <source>
        <dbReference type="Proteomes" id="UP000034493"/>
    </source>
</evidence>
<dbReference type="EMBL" id="LCBC01000010">
    <property type="protein sequence ID" value="KKS04096.1"/>
    <property type="molecule type" value="Genomic_DNA"/>
</dbReference>
<dbReference type="GO" id="GO:0008800">
    <property type="term" value="F:beta-lactamase activity"/>
    <property type="evidence" value="ECO:0007669"/>
    <property type="project" value="InterPro"/>
</dbReference>
<gene>
    <name evidence="2" type="ORF">UU56_C0010G0027</name>
</gene>
<accession>A0A0G0Y3T4</accession>
<dbReference type="Proteomes" id="UP000034493">
    <property type="component" value="Unassembled WGS sequence"/>
</dbReference>
<dbReference type="Pfam" id="PF13354">
    <property type="entry name" value="Beta-lactamase2"/>
    <property type="match status" value="1"/>
</dbReference>
<dbReference type="InterPro" id="IPR045155">
    <property type="entry name" value="Beta-lactam_cat"/>
</dbReference>